<evidence type="ECO:0000313" key="3">
    <source>
        <dbReference type="Proteomes" id="UP001281761"/>
    </source>
</evidence>
<accession>A0ABQ9XNR0</accession>
<feature type="signal peptide" evidence="1">
    <location>
        <begin position="1"/>
        <end position="19"/>
    </location>
</feature>
<keyword evidence="3" id="KW-1185">Reference proteome</keyword>
<evidence type="ECO:0000313" key="2">
    <source>
        <dbReference type="EMBL" id="KAK2953656.1"/>
    </source>
</evidence>
<gene>
    <name evidence="2" type="ORF">BLNAU_11377</name>
</gene>
<dbReference type="Proteomes" id="UP001281761">
    <property type="component" value="Unassembled WGS sequence"/>
</dbReference>
<protein>
    <submittedName>
        <fullName evidence="2">Uncharacterized protein</fullName>
    </submittedName>
</protein>
<organism evidence="2 3">
    <name type="scientific">Blattamonas nauphoetae</name>
    <dbReference type="NCBI Taxonomy" id="2049346"/>
    <lineage>
        <taxon>Eukaryota</taxon>
        <taxon>Metamonada</taxon>
        <taxon>Preaxostyla</taxon>
        <taxon>Oxymonadida</taxon>
        <taxon>Blattamonas</taxon>
    </lineage>
</organism>
<sequence length="1263" mass="135230">MTLIHLIATALSLAIASDGKETGTRSLTLFLDEHIRPSNSKLRNGNDRIHLPNGVFSSCGYPVISRTLTLEGMKTELHISVERNALETETENGINWSSADEDWQLSIFRIRNSTVSLTSLCLHSEGRSSLIASVSSSFVTVSESDIRSNGMNSPFVMLADMIDGQSGDIGSSLEIWNCRHISSSLVSLMPLAELTHQSDLAANVGQPWTTIEETKYVEEIRISASELSISDCCLTFRTGPLIGFGSGTDKTARTGEHAALPWKVSSQLMKSQIVNTTSKPSNVKVDELERMELTQRVTGNRVCSSTNHLYGTACVDMNANVLGSLLSLNTSFSSCLTDTPTHLSQHFADRQELPQSAFFKLCTFKDCSSASSDLRAGAIYLSGKGSLLVDECSFKTCTAGSYGGALFFSASLGATFVATSSSFVNCSSPKMGGSLHLSYGPSTTLINCVFVDSTSKSHGGCIYWSKWDAVSTSSSITDCLFENCSTTSTDPGALYSGGALYFFTAKSVQLNFVNFRGNKAGVNPGNDIMFAGKTPLITSETMVGCVSTSDSPRLRVYPEVGTDDHLPKPTTSVTHVSCEPTEIDDDTAEFTLKMSETIMGTVLVLIDNSDGTRTPTDVQAPNIGRVLSFSFDNIDESSCRVSLGENGLVQEPLTEYYIVESSFLGSFILSVSCVLDASEMNALITISGRSIPSGILSVTLSHNDVLAFDFRPQQTTSEVLTVPLTGDSPKLRYGETYRIVSAQSQTLSDQHIAVPSLLNLIVPNPPRLTTINGQEYDQALKTVSIGLEGVNLEGTHKVTLSVNGTEETVTIDVVFSSSKGQLQGILVDSETPANVNMALNTRYVIIEMKKNDVNVLCLGDLSFTTMAEPIGVSLVSRTPNSINTFIRVQLSGSGLSGRYSVTLNSGFSFVISAASAASALSEEIALGWPDSLAFDTTFTVQSIASTNPDLKVVLNNMLTFTTPQKQDPLSLCVDGERGETSRFCGESTRPCSSVEVAWEIVAQLGVRRPTIGIVDSATLESPIRISNGMVALLSSFGNVDPTLRIPSSACESVESGIIVVSSSTLEILDVEIVINSLSPSFILVFAENSIMKLKEGSFVGPQSTPSSNDELSEEICSWTNGILQLDNCTTSISDMKLKHLSFGAVNLKNGTLEVESSSFHDNSPNLPSFPSLRRNIHCSDGGNIEIGSLNGGDGTGDDHSAWIVGEGCNLTGKESIISSSFFVPSLIPKSCNSSYTAKTKTFAITIVGTTLIPCGLRLDVFEM</sequence>
<proteinExistence type="predicted"/>
<evidence type="ECO:0000256" key="1">
    <source>
        <dbReference type="SAM" id="SignalP"/>
    </source>
</evidence>
<keyword evidence="1" id="KW-0732">Signal</keyword>
<dbReference type="EMBL" id="JARBJD010000088">
    <property type="protein sequence ID" value="KAK2953656.1"/>
    <property type="molecule type" value="Genomic_DNA"/>
</dbReference>
<feature type="chain" id="PRO_5045278929" evidence="1">
    <location>
        <begin position="20"/>
        <end position="1263"/>
    </location>
</feature>
<comment type="caution">
    <text evidence="2">The sequence shown here is derived from an EMBL/GenBank/DDBJ whole genome shotgun (WGS) entry which is preliminary data.</text>
</comment>
<name>A0ABQ9XNR0_9EUKA</name>
<reference evidence="2 3" key="1">
    <citation type="journal article" date="2022" name="bioRxiv">
        <title>Genomics of Preaxostyla Flagellates Illuminates Evolutionary Transitions and the Path Towards Mitochondrial Loss.</title>
        <authorList>
            <person name="Novak L.V.F."/>
            <person name="Treitli S.C."/>
            <person name="Pyrih J."/>
            <person name="Halakuc P."/>
            <person name="Pipaliya S.V."/>
            <person name="Vacek V."/>
            <person name="Brzon O."/>
            <person name="Soukal P."/>
            <person name="Eme L."/>
            <person name="Dacks J.B."/>
            <person name="Karnkowska A."/>
            <person name="Elias M."/>
            <person name="Hampl V."/>
        </authorList>
    </citation>
    <scope>NUCLEOTIDE SEQUENCE [LARGE SCALE GENOMIC DNA]</scope>
    <source>
        <strain evidence="2">NAU3</strain>
        <tissue evidence="2">Gut</tissue>
    </source>
</reference>
<dbReference type="SUPFAM" id="SSF51126">
    <property type="entry name" value="Pectin lyase-like"/>
    <property type="match status" value="1"/>
</dbReference>
<dbReference type="InterPro" id="IPR011050">
    <property type="entry name" value="Pectin_lyase_fold/virulence"/>
</dbReference>